<dbReference type="InterPro" id="IPR010349">
    <property type="entry name" value="Asparaginase_II"/>
</dbReference>
<comment type="caution">
    <text evidence="1">The sequence shown here is derived from an EMBL/GenBank/DDBJ whole genome shotgun (WGS) entry which is preliminary data.</text>
</comment>
<evidence type="ECO:0000313" key="1">
    <source>
        <dbReference type="EMBL" id="OZI76664.1"/>
    </source>
</evidence>
<dbReference type="AlphaFoldDB" id="A0A261VRC7"/>
<name>A0A261VRC7_9BORD</name>
<dbReference type="Proteomes" id="UP000215633">
    <property type="component" value="Unassembled WGS sequence"/>
</dbReference>
<dbReference type="GO" id="GO:0016787">
    <property type="term" value="F:hydrolase activity"/>
    <property type="evidence" value="ECO:0007669"/>
    <property type="project" value="UniProtKB-KW"/>
</dbReference>
<sequence length="343" mass="35125">MPAHTLLIERTRGGPDAAGDTVECQHYGSIAVVDADGRLVASAGDPDALTFARSALKPFQALPFVRAGGAQHFGLPSRHLALLCASHSGEDEHVAGVSAILERAGCAPVELQCGCHVPIAFEMPGASAPAGFQPTPLHHNCSGKHAGFLAYCAQHRLGRHDYLAAGHPLQAAVRGAIARACGTPAEALRIGTDGCSAPTYALPLSALARGYAGLAASGARRGDMAAALRLLYDAMVSHPFLVSGSRRSDLAFMSAAPGDWVAKVGADGVQGLGLRSEGLGIAVKVSDGNMAAVYAAAIEALRQLGLAAGAPGSALHALARPELRNAAGLRTGQVRPAFTLRRH</sequence>
<dbReference type="PANTHER" id="PTHR42110:SF1">
    <property type="entry name" value="L-ASPARAGINASE, PUTATIVE (AFU_ORTHOLOGUE AFUA_3G11890)-RELATED"/>
    <property type="match status" value="1"/>
</dbReference>
<accession>A0A261VRC7</accession>
<gene>
    <name evidence="1" type="ORF">CAL24_16315</name>
</gene>
<keyword evidence="2" id="KW-1185">Reference proteome</keyword>
<protein>
    <submittedName>
        <fullName evidence="1">Asparagine amidohydrolase</fullName>
    </submittedName>
</protein>
<dbReference type="EMBL" id="NEVT01000006">
    <property type="protein sequence ID" value="OZI76664.1"/>
    <property type="molecule type" value="Genomic_DNA"/>
</dbReference>
<organism evidence="1 2">
    <name type="scientific">Bordetella genomosp. 2</name>
    <dbReference type="NCBI Taxonomy" id="1983456"/>
    <lineage>
        <taxon>Bacteria</taxon>
        <taxon>Pseudomonadati</taxon>
        <taxon>Pseudomonadota</taxon>
        <taxon>Betaproteobacteria</taxon>
        <taxon>Burkholderiales</taxon>
        <taxon>Alcaligenaceae</taxon>
        <taxon>Bordetella</taxon>
    </lineage>
</organism>
<reference evidence="2" key="1">
    <citation type="submission" date="2017-05" db="EMBL/GenBank/DDBJ databases">
        <title>Complete and WGS of Bordetella genogroups.</title>
        <authorList>
            <person name="Spilker T."/>
            <person name="Lipuma J."/>
        </authorList>
    </citation>
    <scope>NUCLEOTIDE SEQUENCE [LARGE SCALE GENOMIC DNA]</scope>
    <source>
        <strain evidence="2">AU8256</strain>
    </source>
</reference>
<evidence type="ECO:0000313" key="2">
    <source>
        <dbReference type="Proteomes" id="UP000215633"/>
    </source>
</evidence>
<dbReference type="PANTHER" id="PTHR42110">
    <property type="entry name" value="L-ASPARAGINASE, PUTATIVE (AFU_ORTHOLOGUE AFUA_3G11890)-RELATED"/>
    <property type="match status" value="1"/>
</dbReference>
<keyword evidence="1" id="KW-0378">Hydrolase</keyword>
<dbReference type="Pfam" id="PF06089">
    <property type="entry name" value="Asparaginase_II"/>
    <property type="match status" value="1"/>
</dbReference>
<proteinExistence type="predicted"/>
<dbReference type="RefSeq" id="WP_094807209.1">
    <property type="nucleotide sequence ID" value="NZ_NEVT01000006.1"/>
</dbReference>